<keyword evidence="2" id="KW-0479">Metal-binding</keyword>
<keyword evidence="10" id="KW-1185">Reference proteome</keyword>
<name>A0ABM0MME1_SACKO</name>
<dbReference type="PROSITE" id="PS51125">
    <property type="entry name" value="NHL"/>
    <property type="match status" value="1"/>
</dbReference>
<evidence type="ECO:0000256" key="7">
    <source>
        <dbReference type="PROSITE-ProRule" id="PRU00504"/>
    </source>
</evidence>
<proteinExistence type="predicted"/>
<dbReference type="Gene3D" id="2.120.10.30">
    <property type="entry name" value="TolB, C-terminal domain"/>
    <property type="match status" value="2"/>
</dbReference>
<evidence type="ECO:0000313" key="11">
    <source>
        <dbReference type="RefSeq" id="XP_006821182.1"/>
    </source>
</evidence>
<keyword evidence="5" id="KW-0862">Zinc</keyword>
<dbReference type="Gene3D" id="3.30.160.60">
    <property type="entry name" value="Classic Zinc Finger"/>
    <property type="match status" value="1"/>
</dbReference>
<evidence type="ECO:0000256" key="5">
    <source>
        <dbReference type="ARBA" id="ARBA00022833"/>
    </source>
</evidence>
<dbReference type="Proteomes" id="UP000694865">
    <property type="component" value="Unplaced"/>
</dbReference>
<dbReference type="InterPro" id="IPR013083">
    <property type="entry name" value="Znf_RING/FYVE/PHD"/>
</dbReference>
<dbReference type="RefSeq" id="XP_006821182.1">
    <property type="nucleotide sequence ID" value="XM_006821119.1"/>
</dbReference>
<evidence type="ECO:0000256" key="3">
    <source>
        <dbReference type="ARBA" id="ARBA00022737"/>
    </source>
</evidence>
<dbReference type="InterPro" id="IPR027370">
    <property type="entry name" value="Znf-RING_euk"/>
</dbReference>
<organism evidence="10 11">
    <name type="scientific">Saccoglossus kowalevskii</name>
    <name type="common">Acorn worm</name>
    <dbReference type="NCBI Taxonomy" id="10224"/>
    <lineage>
        <taxon>Eukaryota</taxon>
        <taxon>Metazoa</taxon>
        <taxon>Hemichordata</taxon>
        <taxon>Enteropneusta</taxon>
        <taxon>Harrimaniidae</taxon>
        <taxon>Saccoglossus</taxon>
    </lineage>
</organism>
<dbReference type="SUPFAM" id="SSF57845">
    <property type="entry name" value="B-box zinc-binding domain"/>
    <property type="match status" value="1"/>
</dbReference>
<evidence type="ECO:0000256" key="4">
    <source>
        <dbReference type="ARBA" id="ARBA00022771"/>
    </source>
</evidence>
<dbReference type="GeneID" id="102807496"/>
<dbReference type="PROSITE" id="PS50089">
    <property type="entry name" value="ZF_RING_2"/>
    <property type="match status" value="1"/>
</dbReference>
<sequence length="672" mass="76360">MATINISDIDEKFLQCPNCSKGFVKPKILPRCNHTVCEECLVDIIQKNRGKLRCPVCCLDNTSLIPDDGISSLPDSKIVSSLQDFVGIHKSRVNTTLLEKCRLCEKEAKGYCVICDQLICPGCQEAHLKITTTKDHKVVSVAEYQTTPTELLRPANCPHHNGKQIQMYCESCEVPVCSECSLILHQGDHHKHVTLKTAAKKKKSKIFETMAQVKEKIPEMKIARVNFNMTKDKLLYDRTVLYKQIKTIADNMKKDIERAECILLQDVQNHFVDKIDGLEKDIARMDTMMEYSKNIVSIGDNMKWSEIDTWVFFLEKQYGKQMQDIANTETRLPVPVFQSTEFHPNNDLASKMKEGVGKLTISDPQETIQLSSINRKQFKRIKTIESSGTLNRKRVKQPRGVTLLDDDSFYVADMGNDRVLKYTTHAKYQMEFQFVKPYDITAVDTDSSLGGNIFVTDGKELTRCSDTGVVYYKEDLVSEKLLQPLGITTDITKKYLYFVGISKEESESHFTATDLTWPDVKSNTKRNTNVLFSDFGSRKDRKQLIFEAESKFVAVNSKNQIITADTRRGTVLIFDAKDRRFVSSFGSQGKNNGQFINPMGVAVNSKDEIIVCSKGRIQMFSPDGSFLFRIDRDEDKLHQPVAVCVTKKLPQRIIATVEDEDGNGRIVIYKEN</sequence>
<dbReference type="InterPro" id="IPR047153">
    <property type="entry name" value="TRIM45/56/19-like"/>
</dbReference>
<feature type="domain" description="B box-type" evidence="9">
    <location>
        <begin position="101"/>
        <end position="141"/>
    </location>
</feature>
<evidence type="ECO:0000256" key="2">
    <source>
        <dbReference type="ARBA" id="ARBA00022723"/>
    </source>
</evidence>
<dbReference type="SUPFAM" id="SSF101898">
    <property type="entry name" value="NHL repeat"/>
    <property type="match status" value="1"/>
</dbReference>
<feature type="domain" description="B box-type" evidence="9">
    <location>
        <begin position="152"/>
        <end position="195"/>
    </location>
</feature>
<dbReference type="SMART" id="SM00336">
    <property type="entry name" value="BBOX"/>
    <property type="match status" value="2"/>
</dbReference>
<gene>
    <name evidence="11" type="primary">LOC102807496</name>
</gene>
<evidence type="ECO:0000256" key="6">
    <source>
        <dbReference type="PROSITE-ProRule" id="PRU00024"/>
    </source>
</evidence>
<evidence type="ECO:0000259" key="9">
    <source>
        <dbReference type="PROSITE" id="PS50119"/>
    </source>
</evidence>
<evidence type="ECO:0000313" key="10">
    <source>
        <dbReference type="Proteomes" id="UP000694865"/>
    </source>
</evidence>
<feature type="repeat" description="NHL" evidence="7">
    <location>
        <begin position="582"/>
        <end position="623"/>
    </location>
</feature>
<protein>
    <submittedName>
        <fullName evidence="11">Tripartite motif-containing protein 2-like</fullName>
    </submittedName>
</protein>
<dbReference type="InterPro" id="IPR001258">
    <property type="entry name" value="NHL_repeat"/>
</dbReference>
<dbReference type="Gene3D" id="3.30.40.10">
    <property type="entry name" value="Zinc/RING finger domain, C3HC4 (zinc finger)"/>
    <property type="match status" value="1"/>
</dbReference>
<dbReference type="InterPro" id="IPR000315">
    <property type="entry name" value="Znf_B-box"/>
</dbReference>
<keyword evidence="1" id="KW-0597">Phosphoprotein</keyword>
<dbReference type="Pfam" id="PF00643">
    <property type="entry name" value="zf-B_box"/>
    <property type="match status" value="1"/>
</dbReference>
<dbReference type="CDD" id="cd16579">
    <property type="entry name" value="RING-HC_PML_C-V"/>
    <property type="match status" value="1"/>
</dbReference>
<evidence type="ECO:0000256" key="1">
    <source>
        <dbReference type="ARBA" id="ARBA00022553"/>
    </source>
</evidence>
<feature type="domain" description="RING-type" evidence="8">
    <location>
        <begin position="16"/>
        <end position="57"/>
    </location>
</feature>
<keyword evidence="4 6" id="KW-0863">Zinc-finger</keyword>
<dbReference type="CDD" id="cd19757">
    <property type="entry name" value="Bbox1"/>
    <property type="match status" value="1"/>
</dbReference>
<dbReference type="PROSITE" id="PS00518">
    <property type="entry name" value="ZF_RING_1"/>
    <property type="match status" value="1"/>
</dbReference>
<dbReference type="PANTHER" id="PTHR25462">
    <property type="entry name" value="BONUS, ISOFORM C-RELATED"/>
    <property type="match status" value="1"/>
</dbReference>
<reference evidence="11" key="1">
    <citation type="submission" date="2025-08" db="UniProtKB">
        <authorList>
            <consortium name="RefSeq"/>
        </authorList>
    </citation>
    <scope>IDENTIFICATION</scope>
    <source>
        <tissue evidence="11">Testes</tissue>
    </source>
</reference>
<dbReference type="PROSITE" id="PS50119">
    <property type="entry name" value="ZF_BBOX"/>
    <property type="match status" value="2"/>
</dbReference>
<evidence type="ECO:0000259" key="8">
    <source>
        <dbReference type="PROSITE" id="PS50089"/>
    </source>
</evidence>
<dbReference type="InterPro" id="IPR001841">
    <property type="entry name" value="Znf_RING"/>
</dbReference>
<dbReference type="CDD" id="cd05819">
    <property type="entry name" value="NHL"/>
    <property type="match status" value="1"/>
</dbReference>
<keyword evidence="3" id="KW-0677">Repeat</keyword>
<dbReference type="SUPFAM" id="SSF57850">
    <property type="entry name" value="RING/U-box"/>
    <property type="match status" value="1"/>
</dbReference>
<accession>A0ABM0MME1</accession>
<dbReference type="InterPro" id="IPR017907">
    <property type="entry name" value="Znf_RING_CS"/>
</dbReference>
<dbReference type="SMART" id="SM00184">
    <property type="entry name" value="RING"/>
    <property type="match status" value="1"/>
</dbReference>
<dbReference type="Pfam" id="PF13445">
    <property type="entry name" value="zf-RING_UBOX"/>
    <property type="match status" value="1"/>
</dbReference>
<dbReference type="InterPro" id="IPR011042">
    <property type="entry name" value="6-blade_b-propeller_TolB-like"/>
</dbReference>
<dbReference type="PANTHER" id="PTHR25462:SF296">
    <property type="entry name" value="MEIOTIC P26, ISOFORM F"/>
    <property type="match status" value="1"/>
</dbReference>